<dbReference type="AlphaFoldDB" id="A0A4Y2DUZ2"/>
<feature type="compositionally biased region" description="Basic and acidic residues" evidence="1">
    <location>
        <begin position="1"/>
        <end position="10"/>
    </location>
</feature>
<name>A0A4Y2DUZ2_ARAVE</name>
<accession>A0A4Y2DUZ2</accession>
<comment type="caution">
    <text evidence="2">The sequence shown here is derived from an EMBL/GenBank/DDBJ whole genome shotgun (WGS) entry which is preliminary data.</text>
</comment>
<evidence type="ECO:0000256" key="1">
    <source>
        <dbReference type="SAM" id="MobiDB-lite"/>
    </source>
</evidence>
<feature type="region of interest" description="Disordered" evidence="1">
    <location>
        <begin position="1"/>
        <end position="22"/>
    </location>
</feature>
<dbReference type="EMBL" id="BGPR01000446">
    <property type="protein sequence ID" value="GBM20680.1"/>
    <property type="molecule type" value="Genomic_DNA"/>
</dbReference>
<sequence length="22" mass="2679">ESKIFYEKSRNYSKRQTAREAS</sequence>
<gene>
    <name evidence="2" type="ORF">AVEN_105926_1</name>
</gene>
<proteinExistence type="predicted"/>
<evidence type="ECO:0000313" key="2">
    <source>
        <dbReference type="EMBL" id="GBM20680.1"/>
    </source>
</evidence>
<keyword evidence="3" id="KW-1185">Reference proteome</keyword>
<dbReference type="Proteomes" id="UP000499080">
    <property type="component" value="Unassembled WGS sequence"/>
</dbReference>
<feature type="non-terminal residue" evidence="2">
    <location>
        <position position="1"/>
    </location>
</feature>
<protein>
    <submittedName>
        <fullName evidence="2">Uncharacterized protein</fullName>
    </submittedName>
</protein>
<organism evidence="2 3">
    <name type="scientific">Araneus ventricosus</name>
    <name type="common">Orbweaver spider</name>
    <name type="synonym">Epeira ventricosa</name>
    <dbReference type="NCBI Taxonomy" id="182803"/>
    <lineage>
        <taxon>Eukaryota</taxon>
        <taxon>Metazoa</taxon>
        <taxon>Ecdysozoa</taxon>
        <taxon>Arthropoda</taxon>
        <taxon>Chelicerata</taxon>
        <taxon>Arachnida</taxon>
        <taxon>Araneae</taxon>
        <taxon>Araneomorphae</taxon>
        <taxon>Entelegynae</taxon>
        <taxon>Araneoidea</taxon>
        <taxon>Araneidae</taxon>
        <taxon>Araneus</taxon>
    </lineage>
</organism>
<evidence type="ECO:0000313" key="3">
    <source>
        <dbReference type="Proteomes" id="UP000499080"/>
    </source>
</evidence>
<reference evidence="2 3" key="1">
    <citation type="journal article" date="2019" name="Sci. Rep.">
        <title>Orb-weaving spider Araneus ventricosus genome elucidates the spidroin gene catalogue.</title>
        <authorList>
            <person name="Kono N."/>
            <person name="Nakamura H."/>
            <person name="Ohtoshi R."/>
            <person name="Moran D.A.P."/>
            <person name="Shinohara A."/>
            <person name="Yoshida Y."/>
            <person name="Fujiwara M."/>
            <person name="Mori M."/>
            <person name="Tomita M."/>
            <person name="Arakawa K."/>
        </authorList>
    </citation>
    <scope>NUCLEOTIDE SEQUENCE [LARGE SCALE GENOMIC DNA]</scope>
</reference>